<name>A0ABR3QBL2_9TREE</name>
<evidence type="ECO:0000313" key="1">
    <source>
        <dbReference type="EMBL" id="KAL1412105.1"/>
    </source>
</evidence>
<dbReference type="GeneID" id="95984147"/>
<gene>
    <name evidence="1" type="ORF">Q8F55_003104</name>
</gene>
<proteinExistence type="predicted"/>
<sequence>MMTDAPTFEDVEVSVLPFLLENNSRNPAFTYKEPIFRWAISETIGGVDGQPSIPYKTLESGTFPANTSFLDFPSVEIHVPANTSFMMVNGTIGPDLGGLDATLKTGPGGWNSTIVRSGPSRVNLSSPYVAPAMIWYTALDPALRYNLTLAPYNIRNSSISLHSVTFYSGLW</sequence>
<dbReference type="RefSeq" id="XP_069212049.1">
    <property type="nucleotide sequence ID" value="XM_069351663.1"/>
</dbReference>
<dbReference type="Proteomes" id="UP001565368">
    <property type="component" value="Unassembled WGS sequence"/>
</dbReference>
<organism evidence="1 2">
    <name type="scientific">Vanrija albida</name>
    <dbReference type="NCBI Taxonomy" id="181172"/>
    <lineage>
        <taxon>Eukaryota</taxon>
        <taxon>Fungi</taxon>
        <taxon>Dikarya</taxon>
        <taxon>Basidiomycota</taxon>
        <taxon>Agaricomycotina</taxon>
        <taxon>Tremellomycetes</taxon>
        <taxon>Trichosporonales</taxon>
        <taxon>Trichosporonaceae</taxon>
        <taxon>Vanrija</taxon>
    </lineage>
</organism>
<comment type="caution">
    <text evidence="1">The sequence shown here is derived from an EMBL/GenBank/DDBJ whole genome shotgun (WGS) entry which is preliminary data.</text>
</comment>
<protein>
    <submittedName>
        <fullName evidence="1">Uncharacterized protein</fullName>
    </submittedName>
</protein>
<evidence type="ECO:0000313" key="2">
    <source>
        <dbReference type="Proteomes" id="UP001565368"/>
    </source>
</evidence>
<dbReference type="EMBL" id="JBBXJM010000002">
    <property type="protein sequence ID" value="KAL1412105.1"/>
    <property type="molecule type" value="Genomic_DNA"/>
</dbReference>
<keyword evidence="2" id="KW-1185">Reference proteome</keyword>
<accession>A0ABR3QBL2</accession>
<reference evidence="1 2" key="1">
    <citation type="submission" date="2023-08" db="EMBL/GenBank/DDBJ databases">
        <title>Annotated Genome Sequence of Vanrija albida AlHP1.</title>
        <authorList>
            <person name="Herzog R."/>
        </authorList>
    </citation>
    <scope>NUCLEOTIDE SEQUENCE [LARGE SCALE GENOMIC DNA]</scope>
    <source>
        <strain evidence="1 2">AlHP1</strain>
    </source>
</reference>